<reference evidence="3" key="1">
    <citation type="journal article" date="2019" name="Environ. Microbiol.">
        <title>Fungal ecological strategies reflected in gene transcription - a case study of two litter decomposers.</title>
        <authorList>
            <person name="Barbi F."/>
            <person name="Kohler A."/>
            <person name="Barry K."/>
            <person name="Baskaran P."/>
            <person name="Daum C."/>
            <person name="Fauchery L."/>
            <person name="Ihrmark K."/>
            <person name="Kuo A."/>
            <person name="LaButti K."/>
            <person name="Lipzen A."/>
            <person name="Morin E."/>
            <person name="Grigoriev I.V."/>
            <person name="Henrissat B."/>
            <person name="Lindahl B."/>
            <person name="Martin F."/>
        </authorList>
    </citation>
    <scope>NUCLEOTIDE SEQUENCE</scope>
    <source>
        <strain evidence="3">JB14</strain>
    </source>
</reference>
<dbReference type="Proteomes" id="UP000799118">
    <property type="component" value="Unassembled WGS sequence"/>
</dbReference>
<dbReference type="EMBL" id="ML769525">
    <property type="protein sequence ID" value="KAE9395748.1"/>
    <property type="molecule type" value="Genomic_DNA"/>
</dbReference>
<evidence type="ECO:0000256" key="2">
    <source>
        <dbReference type="SAM" id="SignalP"/>
    </source>
</evidence>
<feature type="signal peptide" evidence="2">
    <location>
        <begin position="1"/>
        <end position="21"/>
    </location>
</feature>
<accession>A0A6A4HDL7</accession>
<dbReference type="AlphaFoldDB" id="A0A6A4HDL7"/>
<proteinExistence type="predicted"/>
<sequence>MRFRCLGALLVTISFLVMASARPRPVRLDGNYVELDIRGVAPSSTSTATCTKAQMKGACTTCAKDAGPTAGSCLLAAATGEFDFIADASCISSLVSLGEHPPVSCKGCVEKYAGEAKKQAEKAGKAVAHAASGATQKAKEEGSKLKDKVSSKIKSLL</sequence>
<evidence type="ECO:0000313" key="3">
    <source>
        <dbReference type="EMBL" id="KAE9395748.1"/>
    </source>
</evidence>
<feature type="chain" id="PRO_5025679317" evidence="2">
    <location>
        <begin position="22"/>
        <end position="157"/>
    </location>
</feature>
<evidence type="ECO:0000313" key="4">
    <source>
        <dbReference type="Proteomes" id="UP000799118"/>
    </source>
</evidence>
<feature type="region of interest" description="Disordered" evidence="1">
    <location>
        <begin position="130"/>
        <end position="157"/>
    </location>
</feature>
<evidence type="ECO:0000256" key="1">
    <source>
        <dbReference type="SAM" id="MobiDB-lite"/>
    </source>
</evidence>
<gene>
    <name evidence="3" type="ORF">BT96DRAFT_997343</name>
</gene>
<keyword evidence="2" id="KW-0732">Signal</keyword>
<protein>
    <submittedName>
        <fullName evidence="3">Uncharacterized protein</fullName>
    </submittedName>
</protein>
<name>A0A6A4HDL7_9AGAR</name>
<keyword evidence="4" id="KW-1185">Reference proteome</keyword>
<feature type="compositionally biased region" description="Basic and acidic residues" evidence="1">
    <location>
        <begin position="137"/>
        <end position="150"/>
    </location>
</feature>
<organism evidence="3 4">
    <name type="scientific">Gymnopus androsaceus JB14</name>
    <dbReference type="NCBI Taxonomy" id="1447944"/>
    <lineage>
        <taxon>Eukaryota</taxon>
        <taxon>Fungi</taxon>
        <taxon>Dikarya</taxon>
        <taxon>Basidiomycota</taxon>
        <taxon>Agaricomycotina</taxon>
        <taxon>Agaricomycetes</taxon>
        <taxon>Agaricomycetidae</taxon>
        <taxon>Agaricales</taxon>
        <taxon>Marasmiineae</taxon>
        <taxon>Omphalotaceae</taxon>
        <taxon>Gymnopus</taxon>
    </lineage>
</organism>